<sequence length="237" mass="24710">MPNLVGGAGIRLQVGAGDTAAYTALLGSGADGRWSVGADCLALTDGPSGVLFATPDVDGAARLLARRGLPTAAADGGTLRLVDHPVLGVCPAEALRPTSGGAVRRIDHVVVSAPDERDAIALFGGCLGLDFRLVRALDERITQLFFRCGDTVVEAVVDSSKPSSALEWWGIAWRADDIDRARRMLCDAGMDVSEVRAGRKPGTRVATVREPALGTPTLLIEHRQQPGQPGQPSAGRS</sequence>
<keyword evidence="1" id="KW-0479">Metal-binding</keyword>
<dbReference type="STRING" id="85968.GCA_900073015_00528"/>
<dbReference type="RefSeq" id="WP_090585579.1">
    <property type="nucleotide sequence ID" value="NZ_CP104302.1"/>
</dbReference>
<evidence type="ECO:0000313" key="3">
    <source>
        <dbReference type="EMBL" id="PIB74895.1"/>
    </source>
</evidence>
<dbReference type="Gene3D" id="3.10.180.10">
    <property type="entry name" value="2,3-Dihydroxybiphenyl 1,2-Dioxygenase, domain 1"/>
    <property type="match status" value="1"/>
</dbReference>
<dbReference type="SUPFAM" id="SSF54593">
    <property type="entry name" value="Glyoxalase/Bleomycin resistance protein/Dihydroxybiphenyl dioxygenase"/>
    <property type="match status" value="1"/>
</dbReference>
<evidence type="ECO:0000256" key="2">
    <source>
        <dbReference type="SAM" id="MobiDB-lite"/>
    </source>
</evidence>
<keyword evidence="4" id="KW-1185">Reference proteome</keyword>
<evidence type="ECO:0000256" key="1">
    <source>
        <dbReference type="ARBA" id="ARBA00022723"/>
    </source>
</evidence>
<dbReference type="GO" id="GO:0046491">
    <property type="term" value="P:L-methylmalonyl-CoA metabolic process"/>
    <property type="evidence" value="ECO:0007669"/>
    <property type="project" value="TreeGrafter"/>
</dbReference>
<dbReference type="InterPro" id="IPR029068">
    <property type="entry name" value="Glyas_Bleomycin-R_OHBP_Dase"/>
</dbReference>
<feature type="region of interest" description="Disordered" evidence="2">
    <location>
        <begin position="217"/>
        <end position="237"/>
    </location>
</feature>
<dbReference type="PANTHER" id="PTHR43048">
    <property type="entry name" value="METHYLMALONYL-COA EPIMERASE"/>
    <property type="match status" value="1"/>
</dbReference>
<gene>
    <name evidence="3" type="ORF">CQY22_011005</name>
</gene>
<dbReference type="GO" id="GO:0046872">
    <property type="term" value="F:metal ion binding"/>
    <property type="evidence" value="ECO:0007669"/>
    <property type="project" value="UniProtKB-KW"/>
</dbReference>
<name>A0A2G5P994_9MYCO</name>
<organism evidence="3 4">
    <name type="scientific">Mycolicibacterium brumae</name>
    <dbReference type="NCBI Taxonomy" id="85968"/>
    <lineage>
        <taxon>Bacteria</taxon>
        <taxon>Bacillati</taxon>
        <taxon>Actinomycetota</taxon>
        <taxon>Actinomycetes</taxon>
        <taxon>Mycobacteriales</taxon>
        <taxon>Mycobacteriaceae</taxon>
        <taxon>Mycolicibacterium</taxon>
    </lineage>
</organism>
<dbReference type="Pfam" id="PF13669">
    <property type="entry name" value="Glyoxalase_4"/>
    <property type="match status" value="1"/>
</dbReference>
<accession>A0A2G5P994</accession>
<dbReference type="Proteomes" id="UP000230551">
    <property type="component" value="Unassembled WGS sequence"/>
</dbReference>
<dbReference type="GO" id="GO:0004493">
    <property type="term" value="F:methylmalonyl-CoA epimerase activity"/>
    <property type="evidence" value="ECO:0007669"/>
    <property type="project" value="TreeGrafter"/>
</dbReference>
<reference evidence="3 4" key="1">
    <citation type="journal article" date="2017" name="Infect. Genet. Evol.">
        <title>The new phylogeny of the genus Mycobacterium: The old and the news.</title>
        <authorList>
            <person name="Tortoli E."/>
            <person name="Fedrizzi T."/>
            <person name="Meehan C.J."/>
            <person name="Trovato A."/>
            <person name="Grottola A."/>
            <person name="Giacobazzi E."/>
            <person name="Serpini G.F."/>
            <person name="Tagliazucchi S."/>
            <person name="Fabio A."/>
            <person name="Bettua C."/>
            <person name="Bertorelli R."/>
            <person name="Frascaro F."/>
            <person name="De Sanctis V."/>
            <person name="Pecorari M."/>
            <person name="Jousson O."/>
            <person name="Segata N."/>
            <person name="Cirillo D.M."/>
        </authorList>
    </citation>
    <scope>NUCLEOTIDE SEQUENCE [LARGE SCALE GENOMIC DNA]</scope>
    <source>
        <strain evidence="3 4">CIP1034565</strain>
    </source>
</reference>
<protein>
    <submittedName>
        <fullName evidence="3">Glyoxalase</fullName>
    </submittedName>
</protein>
<dbReference type="PANTHER" id="PTHR43048:SF3">
    <property type="entry name" value="METHYLMALONYL-COA EPIMERASE, MITOCHONDRIAL"/>
    <property type="match status" value="1"/>
</dbReference>
<comment type="caution">
    <text evidence="3">The sequence shown here is derived from an EMBL/GenBank/DDBJ whole genome shotgun (WGS) entry which is preliminary data.</text>
</comment>
<evidence type="ECO:0000313" key="4">
    <source>
        <dbReference type="Proteomes" id="UP000230551"/>
    </source>
</evidence>
<dbReference type="InterPro" id="IPR051785">
    <property type="entry name" value="MMCE/EMCE_epimerase"/>
</dbReference>
<proteinExistence type="predicted"/>
<dbReference type="EMBL" id="PDCN02000013">
    <property type="protein sequence ID" value="PIB74895.1"/>
    <property type="molecule type" value="Genomic_DNA"/>
</dbReference>
<dbReference type="AlphaFoldDB" id="A0A2G5P994"/>
<feature type="compositionally biased region" description="Low complexity" evidence="2">
    <location>
        <begin position="225"/>
        <end position="237"/>
    </location>
</feature>
<dbReference type="OrthoDB" id="4373689at2"/>